<dbReference type="SUPFAM" id="SSF48208">
    <property type="entry name" value="Six-hairpin glycosidases"/>
    <property type="match status" value="1"/>
</dbReference>
<organism evidence="1">
    <name type="scientific">marine sediment metagenome</name>
    <dbReference type="NCBI Taxonomy" id="412755"/>
    <lineage>
        <taxon>unclassified sequences</taxon>
        <taxon>metagenomes</taxon>
        <taxon>ecological metagenomes</taxon>
    </lineage>
</organism>
<dbReference type="GO" id="GO:0005975">
    <property type="term" value="P:carbohydrate metabolic process"/>
    <property type="evidence" value="ECO:0007669"/>
    <property type="project" value="InterPro"/>
</dbReference>
<dbReference type="InterPro" id="IPR013780">
    <property type="entry name" value="Glyco_hydro_b"/>
</dbReference>
<sequence>FIDQCERDGDKVVLAPTVSPEHHGWTRGFARNRNCAFCIAYAHFIFDAAAEGAATLERDADLVERWRAAKALLPDYPTHDDVVVDVEDGQPMTYNIPVPTTPVFPADVITREEQADVRALFERTLQNLRHNGNNAPVMLAVARARLGLTDAYDWLRTELDRRERRNGFLSFNRLVPPARFNDFGHYTEMFGAALPITELVLQSVGDVVRVFPAWPERIPARFERLRAQGGFLVSAERSGSAVTALLIESTVG</sequence>
<dbReference type="Gene3D" id="2.60.40.1180">
    <property type="entry name" value="Golgi alpha-mannosidase II"/>
    <property type="match status" value="1"/>
</dbReference>
<protein>
    <submittedName>
        <fullName evidence="1">Uncharacterized protein</fullName>
    </submittedName>
</protein>
<reference evidence="1" key="1">
    <citation type="journal article" date="2014" name="Front. Microbiol.">
        <title>High frequency of phylogenetically diverse reductive dehalogenase-homologous genes in deep subseafloor sedimentary metagenomes.</title>
        <authorList>
            <person name="Kawai M."/>
            <person name="Futagami T."/>
            <person name="Toyoda A."/>
            <person name="Takaki Y."/>
            <person name="Nishi S."/>
            <person name="Hori S."/>
            <person name="Arai W."/>
            <person name="Tsubouchi T."/>
            <person name="Morono Y."/>
            <person name="Uchiyama I."/>
            <person name="Ito T."/>
            <person name="Fujiyama A."/>
            <person name="Inagaki F."/>
            <person name="Takami H."/>
        </authorList>
    </citation>
    <scope>NUCLEOTIDE SEQUENCE</scope>
    <source>
        <strain evidence="1">Expedition CK06-06</strain>
    </source>
</reference>
<name>X0XWY3_9ZZZZ</name>
<evidence type="ECO:0000313" key="1">
    <source>
        <dbReference type="EMBL" id="GAG41063.1"/>
    </source>
</evidence>
<accession>X0XWY3</accession>
<proteinExistence type="predicted"/>
<gene>
    <name evidence="1" type="ORF">S01H1_64217</name>
</gene>
<dbReference type="InterPro" id="IPR008928">
    <property type="entry name" value="6-hairpin_glycosidase_sf"/>
</dbReference>
<feature type="non-terminal residue" evidence="1">
    <location>
        <position position="252"/>
    </location>
</feature>
<feature type="non-terminal residue" evidence="1">
    <location>
        <position position="1"/>
    </location>
</feature>
<comment type="caution">
    <text evidence="1">The sequence shown here is derived from an EMBL/GenBank/DDBJ whole genome shotgun (WGS) entry which is preliminary data.</text>
</comment>
<dbReference type="EMBL" id="BARS01042316">
    <property type="protein sequence ID" value="GAG41063.1"/>
    <property type="molecule type" value="Genomic_DNA"/>
</dbReference>
<dbReference type="InterPro" id="IPR012341">
    <property type="entry name" value="6hp_glycosidase-like_sf"/>
</dbReference>
<dbReference type="Gene3D" id="1.50.10.10">
    <property type="match status" value="1"/>
</dbReference>
<dbReference type="AlphaFoldDB" id="X0XWY3"/>